<dbReference type="SMART" id="SM00052">
    <property type="entry name" value="EAL"/>
    <property type="match status" value="1"/>
</dbReference>
<proteinExistence type="predicted"/>
<dbReference type="InterPro" id="IPR035919">
    <property type="entry name" value="EAL_sf"/>
</dbReference>
<dbReference type="InterPro" id="IPR001633">
    <property type="entry name" value="EAL_dom"/>
</dbReference>
<dbReference type="CDD" id="cd01948">
    <property type="entry name" value="EAL"/>
    <property type="match status" value="1"/>
</dbReference>
<evidence type="ECO:0000313" key="2">
    <source>
        <dbReference type="EMBL" id="CAB4995544.1"/>
    </source>
</evidence>
<dbReference type="EMBL" id="CAFBON010000149">
    <property type="protein sequence ID" value="CAB4995544.1"/>
    <property type="molecule type" value="Genomic_DNA"/>
</dbReference>
<accession>A0A6J7P079</accession>
<organism evidence="2">
    <name type="scientific">freshwater metagenome</name>
    <dbReference type="NCBI Taxonomy" id="449393"/>
    <lineage>
        <taxon>unclassified sequences</taxon>
        <taxon>metagenomes</taxon>
        <taxon>ecological metagenomes</taxon>
    </lineage>
</organism>
<protein>
    <submittedName>
        <fullName evidence="2">Unannotated protein</fullName>
    </submittedName>
</protein>
<feature type="domain" description="EAL" evidence="1">
    <location>
        <begin position="1"/>
        <end position="146"/>
    </location>
</feature>
<sequence length="153" mass="16181">MSGLLKTHGIRPSQLRLEIPEGAVSRNREETATVMRNLAGLGIGMSIDDYGTGNTMLSAINELSVDTLKIDRSCLVGLTPEGPVHDLVAALVDTARTLHISVVGEGIETSTQEQVLLSLGCTLGQGYYYYAPLEPDEVAGVVAVAPQRTNTTG</sequence>
<name>A0A6J7P079_9ZZZZ</name>
<dbReference type="Gene3D" id="3.20.20.450">
    <property type="entry name" value="EAL domain"/>
    <property type="match status" value="1"/>
</dbReference>
<dbReference type="InterPro" id="IPR050706">
    <property type="entry name" value="Cyclic-di-GMP_PDE-like"/>
</dbReference>
<dbReference type="Pfam" id="PF00563">
    <property type="entry name" value="EAL"/>
    <property type="match status" value="1"/>
</dbReference>
<dbReference type="AlphaFoldDB" id="A0A6J7P079"/>
<dbReference type="PROSITE" id="PS50883">
    <property type="entry name" value="EAL"/>
    <property type="match status" value="1"/>
</dbReference>
<evidence type="ECO:0000259" key="1">
    <source>
        <dbReference type="PROSITE" id="PS50883"/>
    </source>
</evidence>
<dbReference type="PANTHER" id="PTHR33121">
    <property type="entry name" value="CYCLIC DI-GMP PHOSPHODIESTERASE PDEF"/>
    <property type="match status" value="1"/>
</dbReference>
<dbReference type="GO" id="GO:0071111">
    <property type="term" value="F:cyclic-guanylate-specific phosphodiesterase activity"/>
    <property type="evidence" value="ECO:0007669"/>
    <property type="project" value="InterPro"/>
</dbReference>
<dbReference type="PANTHER" id="PTHR33121:SF70">
    <property type="entry name" value="SIGNALING PROTEIN YKOW"/>
    <property type="match status" value="1"/>
</dbReference>
<gene>
    <name evidence="2" type="ORF">UFOPK3954_01433</name>
</gene>
<dbReference type="SUPFAM" id="SSF141868">
    <property type="entry name" value="EAL domain-like"/>
    <property type="match status" value="1"/>
</dbReference>
<reference evidence="2" key="1">
    <citation type="submission" date="2020-05" db="EMBL/GenBank/DDBJ databases">
        <authorList>
            <person name="Chiriac C."/>
            <person name="Salcher M."/>
            <person name="Ghai R."/>
            <person name="Kavagutti S V."/>
        </authorList>
    </citation>
    <scope>NUCLEOTIDE SEQUENCE</scope>
</reference>